<sequence>MSMSRMDCEDQETIIFHSYPCAYYVQSPSTVSHANSADIRNTAIELAFHSPTRSETATATFVNKSNNLEASRFALSRYSSSRGSNNSFLHEKKVNDEDGHAAESAENRLVIVDHRHEGDGGGDEEEDGLWYYGSGKKGLWWRYFSFRRSNSCAWICLQISWRLLLSLGFALLVFYMATKPPSPNISVKMAGIREFGLGEGVDSSGVTTKILTCNCSIDLIIDNKSKLFGLHIHPPTMEISFRPPPLRIITRPKTIRCDPQF</sequence>
<proteinExistence type="predicted"/>
<reference evidence="1 2" key="1">
    <citation type="journal article" date="2023" name="Science">
        <title>Complex scaffold remodeling in plant triterpene biosynthesis.</title>
        <authorList>
            <person name="De La Pena R."/>
            <person name="Hodgson H."/>
            <person name="Liu J.C."/>
            <person name="Stephenson M.J."/>
            <person name="Martin A.C."/>
            <person name="Owen C."/>
            <person name="Harkess A."/>
            <person name="Leebens-Mack J."/>
            <person name="Jimenez L.E."/>
            <person name="Osbourn A."/>
            <person name="Sattely E.S."/>
        </authorList>
    </citation>
    <scope>NUCLEOTIDE SEQUENCE [LARGE SCALE GENOMIC DNA]</scope>
    <source>
        <strain evidence="2">cv. JPN11</strain>
        <tissue evidence="1">Leaf</tissue>
    </source>
</reference>
<organism evidence="1 2">
    <name type="scientific">Melia azedarach</name>
    <name type="common">Chinaberry tree</name>
    <dbReference type="NCBI Taxonomy" id="155640"/>
    <lineage>
        <taxon>Eukaryota</taxon>
        <taxon>Viridiplantae</taxon>
        <taxon>Streptophyta</taxon>
        <taxon>Embryophyta</taxon>
        <taxon>Tracheophyta</taxon>
        <taxon>Spermatophyta</taxon>
        <taxon>Magnoliopsida</taxon>
        <taxon>eudicotyledons</taxon>
        <taxon>Gunneridae</taxon>
        <taxon>Pentapetalae</taxon>
        <taxon>rosids</taxon>
        <taxon>malvids</taxon>
        <taxon>Sapindales</taxon>
        <taxon>Meliaceae</taxon>
        <taxon>Melia</taxon>
    </lineage>
</organism>
<gene>
    <name evidence="1" type="ORF">OWV82_017616</name>
</gene>
<keyword evidence="2" id="KW-1185">Reference proteome</keyword>
<protein>
    <submittedName>
        <fullName evidence="1">Late embryogenesis abundant protein</fullName>
    </submittedName>
</protein>
<evidence type="ECO:0000313" key="1">
    <source>
        <dbReference type="EMBL" id="KAJ4711628.1"/>
    </source>
</evidence>
<accession>A0ACC1XK08</accession>
<dbReference type="Proteomes" id="UP001164539">
    <property type="component" value="Chromosome 9"/>
</dbReference>
<dbReference type="EMBL" id="CM051402">
    <property type="protein sequence ID" value="KAJ4711628.1"/>
    <property type="molecule type" value="Genomic_DNA"/>
</dbReference>
<comment type="caution">
    <text evidence="1">The sequence shown here is derived from an EMBL/GenBank/DDBJ whole genome shotgun (WGS) entry which is preliminary data.</text>
</comment>
<evidence type="ECO:0000313" key="2">
    <source>
        <dbReference type="Proteomes" id="UP001164539"/>
    </source>
</evidence>
<name>A0ACC1XK08_MELAZ</name>